<evidence type="ECO:0000256" key="2">
    <source>
        <dbReference type="ARBA" id="ARBA00010385"/>
    </source>
</evidence>
<evidence type="ECO:0000256" key="8">
    <source>
        <dbReference type="ARBA" id="ARBA00022842"/>
    </source>
</evidence>
<comment type="cofactor">
    <cofactor evidence="9 11">
        <name>Mg(2+)</name>
        <dbReference type="ChEBI" id="CHEBI:18420"/>
    </cofactor>
    <text evidence="9 11">Binds 1 Mg(2+) ion per subunit.</text>
</comment>
<organism evidence="13 14">
    <name type="scientific">Penicillium ucsense</name>
    <dbReference type="NCBI Taxonomy" id="2839758"/>
    <lineage>
        <taxon>Eukaryota</taxon>
        <taxon>Fungi</taxon>
        <taxon>Dikarya</taxon>
        <taxon>Ascomycota</taxon>
        <taxon>Pezizomycotina</taxon>
        <taxon>Eurotiomycetes</taxon>
        <taxon>Eurotiomycetidae</taxon>
        <taxon>Eurotiales</taxon>
        <taxon>Aspergillaceae</taxon>
        <taxon>Penicillium</taxon>
    </lineage>
</organism>
<dbReference type="EMBL" id="WIWV01000011">
    <property type="protein sequence ID" value="KAF7718851.1"/>
    <property type="molecule type" value="Genomic_DNA"/>
</dbReference>
<keyword evidence="6 9" id="KW-0547">Nucleotide-binding</keyword>
<feature type="binding site" evidence="10">
    <location>
        <position position="380"/>
    </location>
    <ligand>
        <name>ATP</name>
        <dbReference type="ChEBI" id="CHEBI:30616"/>
    </ligand>
</feature>
<evidence type="ECO:0000256" key="10">
    <source>
        <dbReference type="PIRSR" id="PIRSR001558-1"/>
    </source>
</evidence>
<evidence type="ECO:0000256" key="11">
    <source>
        <dbReference type="PIRSR" id="PIRSR001558-2"/>
    </source>
</evidence>
<name>A0A8J8W8M4_9EURO</name>
<feature type="binding site" evidence="10">
    <location>
        <position position="428"/>
    </location>
    <ligand>
        <name>ATP</name>
        <dbReference type="ChEBI" id="CHEBI:30616"/>
    </ligand>
</feature>
<evidence type="ECO:0000259" key="12">
    <source>
        <dbReference type="Pfam" id="PF03199"/>
    </source>
</evidence>
<feature type="binding site" evidence="11">
    <location>
        <position position="373"/>
    </location>
    <ligand>
        <name>Mg(2+)</name>
        <dbReference type="ChEBI" id="CHEBI:18420"/>
    </ligand>
</feature>
<evidence type="ECO:0000256" key="5">
    <source>
        <dbReference type="ARBA" id="ARBA00022723"/>
    </source>
</evidence>
<evidence type="ECO:0000256" key="9">
    <source>
        <dbReference type="PIRNR" id="PIRNR001558"/>
    </source>
</evidence>
<feature type="binding site" evidence="10">
    <location>
        <begin position="369"/>
        <end position="378"/>
    </location>
    <ligand>
        <name>ATP</name>
        <dbReference type="ChEBI" id="CHEBI:30616"/>
    </ligand>
</feature>
<keyword evidence="7 9" id="KW-0067">ATP-binding</keyword>
<dbReference type="Pfam" id="PF03917">
    <property type="entry name" value="GSH_synth_ATP"/>
    <property type="match status" value="1"/>
</dbReference>
<dbReference type="InterPro" id="IPR037013">
    <property type="entry name" value="GSH-S_sub-bd_sf"/>
</dbReference>
<evidence type="ECO:0000256" key="4">
    <source>
        <dbReference type="ARBA" id="ARBA00022684"/>
    </source>
</evidence>
<feature type="binding site" evidence="10">
    <location>
        <position position="470"/>
    </location>
    <ligand>
        <name>ATP</name>
        <dbReference type="ChEBI" id="CHEBI:30616"/>
    </ligand>
</feature>
<reference evidence="13" key="1">
    <citation type="journal article" date="2020" name="Front. Microbiol.">
        <title>Gene regulatory networks of Penicillium echinulatum 2HH and Penicillium oxalicum 114-2 inferred by a computational biology approach.</title>
        <authorList>
            <person name="Lenz A.R."/>
            <person name="Galan-Vasquez E."/>
            <person name="Balbinot E."/>
            <person name="De Abreu F.P."/>
            <person name="De Oliveira N.S."/>
            <person name="Da Rosa L.O."/>
            <person name="De Avila E Silva S."/>
            <person name="Camassola M."/>
            <person name="Dillon A.J.P."/>
            <person name="Perez-Rueda E."/>
        </authorList>
    </citation>
    <scope>NUCLEOTIDE SEQUENCE</scope>
    <source>
        <strain evidence="13">S1M29</strain>
    </source>
</reference>
<evidence type="ECO:0000313" key="14">
    <source>
        <dbReference type="Proteomes" id="UP000631181"/>
    </source>
</evidence>
<evidence type="ECO:0000313" key="13">
    <source>
        <dbReference type="EMBL" id="KAF7718851.1"/>
    </source>
</evidence>
<keyword evidence="14" id="KW-1185">Reference proteome</keyword>
<comment type="caution">
    <text evidence="13">The sequence shown here is derived from an EMBL/GenBank/DDBJ whole genome shotgun (WGS) entry which is preliminary data.</text>
</comment>
<dbReference type="GO" id="GO:0005524">
    <property type="term" value="F:ATP binding"/>
    <property type="evidence" value="ECO:0007669"/>
    <property type="project" value="UniProtKB-UniRule"/>
</dbReference>
<feature type="binding site" evidence="10">
    <location>
        <begin position="402"/>
        <end position="405"/>
    </location>
    <ligand>
        <name>ATP</name>
        <dbReference type="ChEBI" id="CHEBI:30616"/>
    </ligand>
</feature>
<dbReference type="UniPathway" id="UPA00142">
    <property type="reaction ID" value="UER00210"/>
</dbReference>
<dbReference type="Pfam" id="PF03199">
    <property type="entry name" value="GSH_synthase"/>
    <property type="match status" value="1"/>
</dbReference>
<dbReference type="Proteomes" id="UP000631181">
    <property type="component" value="Unassembled WGS sequence"/>
</dbReference>
<keyword evidence="3 9" id="KW-0436">Ligase</keyword>
<comment type="pathway">
    <text evidence="1 9">Sulfur metabolism; glutathione biosynthesis; glutathione from L-cysteine and L-glutamate: step 2/2.</text>
</comment>
<dbReference type="Gene3D" id="1.10.1080.10">
    <property type="entry name" value="Glutathione Synthetase, Chain A, domain 3"/>
    <property type="match status" value="1"/>
</dbReference>
<evidence type="ECO:0000256" key="1">
    <source>
        <dbReference type="ARBA" id="ARBA00004965"/>
    </source>
</evidence>
<protein>
    <recommendedName>
        <fullName evidence="9">Glutathione synthetase</fullName>
        <shortName evidence="9">GSH-S</shortName>
        <ecNumber evidence="9">6.3.2.3</ecNumber>
    </recommendedName>
</protein>
<dbReference type="SUPFAM" id="SSF56059">
    <property type="entry name" value="Glutathione synthetase ATP-binding domain-like"/>
    <property type="match status" value="1"/>
</dbReference>
<feature type="binding site" evidence="10">
    <location>
        <position position="476"/>
    </location>
    <ligand>
        <name>ATP</name>
        <dbReference type="ChEBI" id="CHEBI:30616"/>
    </ligand>
</feature>
<comment type="similarity">
    <text evidence="2 9">Belongs to the eukaryotic GSH synthase family.</text>
</comment>
<gene>
    <name evidence="13" type="ORF">PECM_000772</name>
</gene>
<dbReference type="Gene3D" id="3.40.50.1760">
    <property type="entry name" value="Glutathione synthase, substrate-binding domain superfamily, eukaryotic"/>
    <property type="match status" value="1"/>
</dbReference>
<dbReference type="InterPro" id="IPR005615">
    <property type="entry name" value="Glutathione_synthase"/>
</dbReference>
<dbReference type="PIRSF" id="PIRSF001558">
    <property type="entry name" value="GSHase"/>
    <property type="match status" value="1"/>
</dbReference>
<dbReference type="InterPro" id="IPR014709">
    <property type="entry name" value="Glutathione_synthase_C_euk"/>
</dbReference>
<dbReference type="AlphaFoldDB" id="A0A8J8W8M4"/>
<dbReference type="PANTHER" id="PTHR11130:SF0">
    <property type="entry name" value="GLUTATHIONE SYNTHETASE"/>
    <property type="match status" value="1"/>
</dbReference>
<dbReference type="Gene3D" id="3.30.1490.50">
    <property type="match status" value="1"/>
</dbReference>
<evidence type="ECO:0000256" key="3">
    <source>
        <dbReference type="ARBA" id="ARBA00022598"/>
    </source>
</evidence>
<dbReference type="EC" id="6.3.2.3" evidence="9"/>
<keyword evidence="8 9" id="KW-0460">Magnesium</keyword>
<dbReference type="InterPro" id="IPR004887">
    <property type="entry name" value="GSH_synth_subst-bd"/>
</dbReference>
<feature type="domain" description="Glutathione synthase substrate-binding" evidence="12">
    <location>
        <begin position="220"/>
        <end position="325"/>
    </location>
</feature>
<dbReference type="OrthoDB" id="2020073at2759"/>
<dbReference type="GO" id="GO:0043295">
    <property type="term" value="F:glutathione binding"/>
    <property type="evidence" value="ECO:0007669"/>
    <property type="project" value="UniProtKB-UniRule"/>
</dbReference>
<dbReference type="Gene3D" id="3.30.470.20">
    <property type="entry name" value="ATP-grasp fold, B domain"/>
    <property type="match status" value="1"/>
</dbReference>
<dbReference type="GO" id="GO:0005829">
    <property type="term" value="C:cytosol"/>
    <property type="evidence" value="ECO:0007669"/>
    <property type="project" value="TreeGrafter"/>
</dbReference>
<dbReference type="PANTHER" id="PTHR11130">
    <property type="entry name" value="GLUTATHIONE SYNTHETASE"/>
    <property type="match status" value="1"/>
</dbReference>
<evidence type="ECO:0000256" key="6">
    <source>
        <dbReference type="ARBA" id="ARBA00022741"/>
    </source>
</evidence>
<feature type="binding site" evidence="10">
    <location>
        <position position="329"/>
    </location>
    <ligand>
        <name>ATP</name>
        <dbReference type="ChEBI" id="CHEBI:30616"/>
    </ligand>
</feature>
<dbReference type="InterPro" id="IPR016185">
    <property type="entry name" value="PreATP-grasp_dom_sf"/>
</dbReference>
<comment type="catalytic activity">
    <reaction evidence="9">
        <text>gamma-L-glutamyl-L-cysteine + glycine + ATP = glutathione + ADP + phosphate + H(+)</text>
        <dbReference type="Rhea" id="RHEA:13557"/>
        <dbReference type="ChEBI" id="CHEBI:15378"/>
        <dbReference type="ChEBI" id="CHEBI:30616"/>
        <dbReference type="ChEBI" id="CHEBI:43474"/>
        <dbReference type="ChEBI" id="CHEBI:57305"/>
        <dbReference type="ChEBI" id="CHEBI:57925"/>
        <dbReference type="ChEBI" id="CHEBI:58173"/>
        <dbReference type="ChEBI" id="CHEBI:456216"/>
        <dbReference type="EC" id="6.3.2.3"/>
    </reaction>
</comment>
<keyword evidence="4 9" id="KW-0317">Glutathione biosynthesis</keyword>
<keyword evidence="5 9" id="KW-0479">Metal-binding</keyword>
<proteinExistence type="inferred from homology"/>
<evidence type="ECO:0000256" key="7">
    <source>
        <dbReference type="ARBA" id="ARBA00022840"/>
    </source>
</evidence>
<accession>A0A8J8W8M4</accession>
<dbReference type="InterPro" id="IPR014042">
    <property type="entry name" value="Glutathione_synthase_a-hlx"/>
</dbReference>
<sequence>MAPLKMEDLSEDRILHLVDQIKDWQSIVRSQTENTVSSYPVGVACFPTAVPRSRFDQAIKLQTVFNRLYCAVAEDDQWLYNVIRDIIPTDSLAKALWSVHEAVKKDGYVQSISLGLFRSDYMLHLDHDKEMESDDEDELSDASLKQVEMNTFSASGGSHADKVQVMHHYLARTGMYETSGVAFDSTSLATNRNIKSIGSSLALAHETYGHARSKGVKATAVLMIVQPNNFNIADERPIEYELWDRQVPVPTYRLEFGADVLQYTSLGQDRELLFQPPWLESGLEISVVYMRAGYEAHEYDDVGIKARIQLEQSTAIKCPSVLSHITTFKKVQQALSAPGTLEAFLPGHEGLHARKLACDLVQSMNYILKPSLEGGGHNVYGSDIPPYLSLTPEAQWSSYILMERIHPPLQSNLLMGPAVLDSGETVSELGIFGCCLWQSAKTADAQASEESDHRIQMLSNEVGGWTFKTKFADIDEMSVVKGFGHFDTPLLVDL</sequence>
<dbReference type="GO" id="GO:0004363">
    <property type="term" value="F:glutathione synthase activity"/>
    <property type="evidence" value="ECO:0007669"/>
    <property type="project" value="UniProtKB-UniRule"/>
</dbReference>
<dbReference type="GO" id="GO:0000287">
    <property type="term" value="F:magnesium ion binding"/>
    <property type="evidence" value="ECO:0007669"/>
    <property type="project" value="UniProtKB-UniRule"/>
</dbReference>
<dbReference type="SUPFAM" id="SSF52440">
    <property type="entry name" value="PreATP-grasp domain"/>
    <property type="match status" value="1"/>
</dbReference>